<reference evidence="1" key="2">
    <citation type="journal article" date="2015" name="Data Brief">
        <title>Shoot transcriptome of the giant reed, Arundo donax.</title>
        <authorList>
            <person name="Barrero R.A."/>
            <person name="Guerrero F.D."/>
            <person name="Moolhuijzen P."/>
            <person name="Goolsby J.A."/>
            <person name="Tidwell J."/>
            <person name="Bellgard S.E."/>
            <person name="Bellgard M.I."/>
        </authorList>
    </citation>
    <scope>NUCLEOTIDE SEQUENCE</scope>
    <source>
        <tissue evidence="1">Shoot tissue taken approximately 20 cm above the soil surface</tissue>
    </source>
</reference>
<dbReference type="AlphaFoldDB" id="A0A0A9F135"/>
<evidence type="ECO:0000313" key="1">
    <source>
        <dbReference type="EMBL" id="JAE06725.1"/>
    </source>
</evidence>
<proteinExistence type="predicted"/>
<name>A0A0A9F135_ARUDO</name>
<accession>A0A0A9F135</accession>
<dbReference type="EMBL" id="GBRH01191171">
    <property type="protein sequence ID" value="JAE06725.1"/>
    <property type="molecule type" value="Transcribed_RNA"/>
</dbReference>
<protein>
    <submittedName>
        <fullName evidence="1">Uncharacterized protein</fullName>
    </submittedName>
</protein>
<sequence length="37" mass="4033">MELPTVISAKGKPQHLAHILFARFSIRMSAHTVSSVA</sequence>
<reference evidence="1" key="1">
    <citation type="submission" date="2014-09" db="EMBL/GenBank/DDBJ databases">
        <authorList>
            <person name="Magalhaes I.L.F."/>
            <person name="Oliveira U."/>
            <person name="Santos F.R."/>
            <person name="Vidigal T.H.D.A."/>
            <person name="Brescovit A.D."/>
            <person name="Santos A.J."/>
        </authorList>
    </citation>
    <scope>NUCLEOTIDE SEQUENCE</scope>
    <source>
        <tissue evidence="1">Shoot tissue taken approximately 20 cm above the soil surface</tissue>
    </source>
</reference>
<organism evidence="1">
    <name type="scientific">Arundo donax</name>
    <name type="common">Giant reed</name>
    <name type="synonym">Donax arundinaceus</name>
    <dbReference type="NCBI Taxonomy" id="35708"/>
    <lineage>
        <taxon>Eukaryota</taxon>
        <taxon>Viridiplantae</taxon>
        <taxon>Streptophyta</taxon>
        <taxon>Embryophyta</taxon>
        <taxon>Tracheophyta</taxon>
        <taxon>Spermatophyta</taxon>
        <taxon>Magnoliopsida</taxon>
        <taxon>Liliopsida</taxon>
        <taxon>Poales</taxon>
        <taxon>Poaceae</taxon>
        <taxon>PACMAD clade</taxon>
        <taxon>Arundinoideae</taxon>
        <taxon>Arundineae</taxon>
        <taxon>Arundo</taxon>
    </lineage>
</organism>